<keyword evidence="7" id="KW-1185">Reference proteome</keyword>
<dbReference type="InterPro" id="IPR000456">
    <property type="entry name" value="Ribosomal_bL17"/>
</dbReference>
<comment type="caution">
    <text evidence="6">The sequence shown here is derived from an EMBL/GenBank/DDBJ whole genome shotgun (WGS) entry which is preliminary data.</text>
</comment>
<dbReference type="PANTHER" id="PTHR14413">
    <property type="entry name" value="RIBOSOMAL PROTEIN L17"/>
    <property type="match status" value="1"/>
</dbReference>
<dbReference type="GO" id="GO:0003735">
    <property type="term" value="F:structural constituent of ribosome"/>
    <property type="evidence" value="ECO:0007669"/>
    <property type="project" value="InterPro"/>
</dbReference>
<dbReference type="SUPFAM" id="SSF64263">
    <property type="entry name" value="Prokaryotic ribosomal protein L17"/>
    <property type="match status" value="1"/>
</dbReference>
<sequence length="144" mass="17224">MNKISFNALKHAYRLRHRNLKRVQERLPTGYRIGPRGRIDYLRNSVTNLFREERVEGTWDYLDETRGYAELILQQSIKNGYDHEVTKEMVDYWIVEKDIIPKLFEVLVPRFEDYDTAYTKLYTLPYVYPGGPKRMGLLELKGNF</sequence>
<dbReference type="EMBL" id="CAJFCJ010000008">
    <property type="protein sequence ID" value="CAD5118141.1"/>
    <property type="molecule type" value="Genomic_DNA"/>
</dbReference>
<comment type="similarity">
    <text evidence="1">Belongs to the bacterial ribosomal protein bL17 family.</text>
</comment>
<dbReference type="GO" id="GO:0006412">
    <property type="term" value="P:translation"/>
    <property type="evidence" value="ECO:0007669"/>
    <property type="project" value="InterPro"/>
</dbReference>
<proteinExistence type="inferred from homology"/>
<dbReference type="Gene3D" id="3.90.1030.10">
    <property type="entry name" value="Ribosomal protein L17"/>
    <property type="match status" value="1"/>
</dbReference>
<evidence type="ECO:0000313" key="6">
    <source>
        <dbReference type="EMBL" id="CAD5118141.1"/>
    </source>
</evidence>
<evidence type="ECO:0000256" key="4">
    <source>
        <dbReference type="ARBA" id="ARBA00035290"/>
    </source>
</evidence>
<dbReference type="Proteomes" id="UP000549394">
    <property type="component" value="Unassembled WGS sequence"/>
</dbReference>
<evidence type="ECO:0000313" key="7">
    <source>
        <dbReference type="Proteomes" id="UP000549394"/>
    </source>
</evidence>
<evidence type="ECO:0000256" key="5">
    <source>
        <dbReference type="ARBA" id="ARBA00035413"/>
    </source>
</evidence>
<dbReference type="OrthoDB" id="275000at2759"/>
<accession>A0A7I8VQY6</accession>
<evidence type="ECO:0000256" key="2">
    <source>
        <dbReference type="ARBA" id="ARBA00022980"/>
    </source>
</evidence>
<organism evidence="6 7">
    <name type="scientific">Dimorphilus gyrociliatus</name>
    <dbReference type="NCBI Taxonomy" id="2664684"/>
    <lineage>
        <taxon>Eukaryota</taxon>
        <taxon>Metazoa</taxon>
        <taxon>Spiralia</taxon>
        <taxon>Lophotrochozoa</taxon>
        <taxon>Annelida</taxon>
        <taxon>Polychaeta</taxon>
        <taxon>Polychaeta incertae sedis</taxon>
        <taxon>Dinophilidae</taxon>
        <taxon>Dimorphilus</taxon>
    </lineage>
</organism>
<evidence type="ECO:0000256" key="1">
    <source>
        <dbReference type="ARBA" id="ARBA00008777"/>
    </source>
</evidence>
<keyword evidence="2" id="KW-0689">Ribosomal protein</keyword>
<gene>
    <name evidence="6" type="ORF">DGYR_LOCUS6568</name>
</gene>
<dbReference type="InterPro" id="IPR036373">
    <property type="entry name" value="Ribosomal_bL17_sf"/>
</dbReference>
<dbReference type="GO" id="GO:0005762">
    <property type="term" value="C:mitochondrial large ribosomal subunit"/>
    <property type="evidence" value="ECO:0007669"/>
    <property type="project" value="TreeGrafter"/>
</dbReference>
<evidence type="ECO:0000256" key="3">
    <source>
        <dbReference type="ARBA" id="ARBA00023274"/>
    </source>
</evidence>
<keyword evidence="3" id="KW-0687">Ribonucleoprotein</keyword>
<name>A0A7I8VQY6_9ANNE</name>
<protein>
    <recommendedName>
        <fullName evidence="4">Large ribosomal subunit protein bL17m</fullName>
    </recommendedName>
    <alternativeName>
        <fullName evidence="5">39S ribosomal protein L17, mitochondrial</fullName>
    </alternativeName>
</protein>
<reference evidence="6 7" key="1">
    <citation type="submission" date="2020-08" db="EMBL/GenBank/DDBJ databases">
        <authorList>
            <person name="Hejnol A."/>
        </authorList>
    </citation>
    <scope>NUCLEOTIDE SEQUENCE [LARGE SCALE GENOMIC DNA]</scope>
</reference>
<dbReference type="FunFam" id="3.90.1030.10:FF:000009">
    <property type="entry name" value="39S ribosomal protein L17, mitochondrial"/>
    <property type="match status" value="1"/>
</dbReference>
<dbReference type="Pfam" id="PF01196">
    <property type="entry name" value="Ribosomal_L17"/>
    <property type="match status" value="1"/>
</dbReference>
<dbReference type="PANTHER" id="PTHR14413:SF16">
    <property type="entry name" value="LARGE RIBOSOMAL SUBUNIT PROTEIN BL17M"/>
    <property type="match status" value="1"/>
</dbReference>
<dbReference type="AlphaFoldDB" id="A0A7I8VQY6"/>